<organism evidence="6 7">
    <name type="scientific">Paramuricea clavata</name>
    <name type="common">Red gorgonian</name>
    <name type="synonym">Violescent sea-whip</name>
    <dbReference type="NCBI Taxonomy" id="317549"/>
    <lineage>
        <taxon>Eukaryota</taxon>
        <taxon>Metazoa</taxon>
        <taxon>Cnidaria</taxon>
        <taxon>Anthozoa</taxon>
        <taxon>Octocorallia</taxon>
        <taxon>Malacalcyonacea</taxon>
        <taxon>Plexauridae</taxon>
        <taxon>Paramuricea</taxon>
    </lineage>
</organism>
<evidence type="ECO:0000256" key="1">
    <source>
        <dbReference type="ARBA" id="ARBA00004371"/>
    </source>
</evidence>
<accession>A0A7D9LQG9</accession>
<evidence type="ECO:0000256" key="3">
    <source>
        <dbReference type="ARBA" id="ARBA00022801"/>
    </source>
</evidence>
<keyword evidence="7" id="KW-1185">Reference proteome</keyword>
<reference evidence="6" key="1">
    <citation type="submission" date="2020-04" db="EMBL/GenBank/DDBJ databases">
        <authorList>
            <person name="Alioto T."/>
            <person name="Alioto T."/>
            <person name="Gomez Garrido J."/>
        </authorList>
    </citation>
    <scope>NUCLEOTIDE SEQUENCE</scope>
    <source>
        <strain evidence="6">A484AB</strain>
    </source>
</reference>
<dbReference type="GO" id="GO:0017040">
    <property type="term" value="F:N-acylsphingosine amidohydrolase activity"/>
    <property type="evidence" value="ECO:0007669"/>
    <property type="project" value="UniProtKB-EC"/>
</dbReference>
<gene>
    <name evidence="6" type="ORF">PACLA_8A084563</name>
</gene>
<evidence type="ECO:0000256" key="4">
    <source>
        <dbReference type="ARBA" id="ARBA00023228"/>
    </source>
</evidence>
<feature type="non-terminal residue" evidence="6">
    <location>
        <position position="182"/>
    </location>
</feature>
<dbReference type="Proteomes" id="UP001152795">
    <property type="component" value="Unassembled WGS sequence"/>
</dbReference>
<feature type="domain" description="Choloylglycine hydrolase/NAAA C-terminal" evidence="5">
    <location>
        <begin position="17"/>
        <end position="161"/>
    </location>
</feature>
<name>A0A7D9LQG9_PARCT</name>
<dbReference type="EC" id="3.5.1.23" evidence="2"/>
<evidence type="ECO:0000313" key="7">
    <source>
        <dbReference type="Proteomes" id="UP001152795"/>
    </source>
</evidence>
<comment type="caution">
    <text evidence="6">The sequence shown here is derived from an EMBL/GenBank/DDBJ whole genome shotgun (WGS) entry which is preliminary data.</text>
</comment>
<dbReference type="OrthoDB" id="5273684at2759"/>
<dbReference type="EMBL" id="CACRXK020022800">
    <property type="protein sequence ID" value="CAB4037166.1"/>
    <property type="molecule type" value="Genomic_DNA"/>
</dbReference>
<dbReference type="PANTHER" id="PTHR28583:SF1">
    <property type="entry name" value="ACID CERAMIDASE"/>
    <property type="match status" value="1"/>
</dbReference>
<dbReference type="Pfam" id="PF02275">
    <property type="entry name" value="CBAH"/>
    <property type="match status" value="1"/>
</dbReference>
<dbReference type="GO" id="GO:0005764">
    <property type="term" value="C:lysosome"/>
    <property type="evidence" value="ECO:0007669"/>
    <property type="project" value="UniProtKB-SubCell"/>
</dbReference>
<proteinExistence type="predicted"/>
<dbReference type="InterPro" id="IPR029132">
    <property type="entry name" value="CBAH/NAAA_C"/>
</dbReference>
<protein>
    <recommendedName>
        <fullName evidence="2">ceramidase</fullName>
        <ecNumber evidence="2">3.5.1.23</ecNumber>
    </recommendedName>
</protein>
<comment type="subcellular location">
    <subcellularLocation>
        <location evidence="1">Lysosome</location>
    </subcellularLocation>
</comment>
<keyword evidence="4" id="KW-0458">Lysosome</keyword>
<dbReference type="AlphaFoldDB" id="A0A7D9LQG9"/>
<evidence type="ECO:0000313" key="6">
    <source>
        <dbReference type="EMBL" id="CAB4037166.1"/>
    </source>
</evidence>
<sequence>MLRWDVANNTWALSEALRPLILNFNFQRSGKTVYVITGFTGFIGAITGMKPGVITLTMNERFVPDGGFVGLIEWLVGERDAHWVTFLARDLLDTATSFDMASNALSKTKILAPCYYILGGNSSGQGIVITRGRTKSLYPMSMDQAKGGWYVLQTNYDHWKAPLIIDDRRTPGKACMDQMTQT</sequence>
<dbReference type="PANTHER" id="PTHR28583">
    <property type="entry name" value="ACID AMIDASE"/>
    <property type="match status" value="1"/>
</dbReference>
<evidence type="ECO:0000259" key="5">
    <source>
        <dbReference type="Pfam" id="PF02275"/>
    </source>
</evidence>
<keyword evidence="3" id="KW-0378">Hydrolase</keyword>
<evidence type="ECO:0000256" key="2">
    <source>
        <dbReference type="ARBA" id="ARBA00011891"/>
    </source>
</evidence>